<dbReference type="Proteomes" id="UP001235939">
    <property type="component" value="Chromosome 04"/>
</dbReference>
<protein>
    <submittedName>
        <fullName evidence="9">PRKCD</fullName>
    </submittedName>
</protein>
<evidence type="ECO:0000256" key="1">
    <source>
        <dbReference type="ARBA" id="ARBA00022527"/>
    </source>
</evidence>
<feature type="domain" description="AGC-kinase C-terminal" evidence="8">
    <location>
        <begin position="305"/>
        <end position="356"/>
    </location>
</feature>
<keyword evidence="6" id="KW-0732">Signal</keyword>
<reference evidence="9 10" key="1">
    <citation type="submission" date="2022-01" db="EMBL/GenBank/DDBJ databases">
        <title>A chromosomal length assembly of Cordylochernes scorpioides.</title>
        <authorList>
            <person name="Zeh D."/>
            <person name="Zeh J."/>
        </authorList>
    </citation>
    <scope>NUCLEOTIDE SEQUENCE [LARGE SCALE GENOMIC DNA]</scope>
    <source>
        <strain evidence="9">IN4F17</strain>
        <tissue evidence="9">Whole Body</tissue>
    </source>
</reference>
<dbReference type="Gene3D" id="1.10.510.10">
    <property type="entry name" value="Transferase(Phosphotransferase) domain 1"/>
    <property type="match status" value="1"/>
</dbReference>
<keyword evidence="1" id="KW-0723">Serine/threonine-protein kinase</keyword>
<dbReference type="Gene3D" id="3.30.200.20">
    <property type="entry name" value="Phosphorylase Kinase, domain 1"/>
    <property type="match status" value="1"/>
</dbReference>
<evidence type="ECO:0000313" key="9">
    <source>
        <dbReference type="EMBL" id="UYV67165.1"/>
    </source>
</evidence>
<evidence type="ECO:0000259" key="8">
    <source>
        <dbReference type="PROSITE" id="PS51285"/>
    </source>
</evidence>
<dbReference type="PROSITE" id="PS50011">
    <property type="entry name" value="PROTEIN_KINASE_DOM"/>
    <property type="match status" value="1"/>
</dbReference>
<feature type="chain" id="PRO_5045268340" evidence="6">
    <location>
        <begin position="25"/>
        <end position="356"/>
    </location>
</feature>
<evidence type="ECO:0000256" key="3">
    <source>
        <dbReference type="ARBA" id="ARBA00022741"/>
    </source>
</evidence>
<keyword evidence="3" id="KW-0547">Nucleotide-binding</keyword>
<keyword evidence="5" id="KW-0067">ATP-binding</keyword>
<keyword evidence="4" id="KW-0418">Kinase</keyword>
<feature type="domain" description="Protein kinase" evidence="7">
    <location>
        <begin position="15"/>
        <end position="304"/>
    </location>
</feature>
<keyword evidence="10" id="KW-1185">Reference proteome</keyword>
<dbReference type="PROSITE" id="PS51285">
    <property type="entry name" value="AGC_KINASE_CTER"/>
    <property type="match status" value="1"/>
</dbReference>
<accession>A0ABY6KE91</accession>
<evidence type="ECO:0000259" key="7">
    <source>
        <dbReference type="PROSITE" id="PS50011"/>
    </source>
</evidence>
<evidence type="ECO:0000256" key="5">
    <source>
        <dbReference type="ARBA" id="ARBA00022840"/>
    </source>
</evidence>
<keyword evidence="2" id="KW-0808">Transferase</keyword>
<gene>
    <name evidence="9" type="ORF">LAZ67_4004199</name>
</gene>
<dbReference type="InterPro" id="IPR000961">
    <property type="entry name" value="AGC-kinase_C"/>
</dbReference>
<evidence type="ECO:0000256" key="6">
    <source>
        <dbReference type="SAM" id="SignalP"/>
    </source>
</evidence>
<evidence type="ECO:0000313" key="10">
    <source>
        <dbReference type="Proteomes" id="UP001235939"/>
    </source>
</evidence>
<dbReference type="Pfam" id="PF00069">
    <property type="entry name" value="Pkinase"/>
    <property type="match status" value="1"/>
</dbReference>
<feature type="signal peptide" evidence="6">
    <location>
        <begin position="1"/>
        <end position="24"/>
    </location>
</feature>
<evidence type="ECO:0000256" key="4">
    <source>
        <dbReference type="ARBA" id="ARBA00022777"/>
    </source>
</evidence>
<dbReference type="InterPro" id="IPR000719">
    <property type="entry name" value="Prot_kinase_dom"/>
</dbReference>
<dbReference type="SUPFAM" id="SSF56112">
    <property type="entry name" value="Protein kinase-like (PK-like)"/>
    <property type="match status" value="1"/>
</dbReference>
<organism evidence="9 10">
    <name type="scientific">Cordylochernes scorpioides</name>
    <dbReference type="NCBI Taxonomy" id="51811"/>
    <lineage>
        <taxon>Eukaryota</taxon>
        <taxon>Metazoa</taxon>
        <taxon>Ecdysozoa</taxon>
        <taxon>Arthropoda</taxon>
        <taxon>Chelicerata</taxon>
        <taxon>Arachnida</taxon>
        <taxon>Pseudoscorpiones</taxon>
        <taxon>Cheliferoidea</taxon>
        <taxon>Chernetidae</taxon>
        <taxon>Cordylochernes</taxon>
    </lineage>
</organism>
<evidence type="ECO:0000256" key="2">
    <source>
        <dbReference type="ARBA" id="ARBA00022679"/>
    </source>
</evidence>
<name>A0ABY6KE91_9ARAC</name>
<proteinExistence type="predicted"/>
<sequence>MNALFVFWVIYSCSLSAFFQIGSCTMHVLIHEVTQDVPQVMLAELKGTNQCFAIKCLKKTVVLEDRDVKSTMIERQVLTIGTSHPYICHLFCTFQSPVSLSYTESKTLRNKRVFWQQYLYFVMEYLCGGDVMFHILQNGRFKEDRARFYGAEVVSALKFLHKKGIVYRDAKLDNLVLDHEGHVRLVDFGMCKLHIYRRECMPCNLAGTPDYMAPEVVQGQPYNHAVDWWSFGVLLYEMLVGQSPFRGTDEDELFWCICNEQPYYPFYLSKDAKHILKLFMHKDPETRLGMPDCPEGDVTWQPFFKDIDWEKIERKELDPPFKPQVSENDDDDIAVSCLIIRYIIISGKIPKSRDHG</sequence>
<dbReference type="PANTHER" id="PTHR24351">
    <property type="entry name" value="RIBOSOMAL PROTEIN S6 KINASE"/>
    <property type="match status" value="1"/>
</dbReference>
<dbReference type="InterPro" id="IPR011009">
    <property type="entry name" value="Kinase-like_dom_sf"/>
</dbReference>
<dbReference type="EMBL" id="CP092866">
    <property type="protein sequence ID" value="UYV67165.1"/>
    <property type="molecule type" value="Genomic_DNA"/>
</dbReference>